<name>A0A1M5JZM2_9BRAD</name>
<evidence type="ECO:0000313" key="2">
    <source>
        <dbReference type="EMBL" id="SHG45835.1"/>
    </source>
</evidence>
<gene>
    <name evidence="2" type="ORF">SAMN05444169_2569</name>
</gene>
<evidence type="ECO:0000313" key="3">
    <source>
        <dbReference type="Proteomes" id="UP000190675"/>
    </source>
</evidence>
<protein>
    <submittedName>
        <fullName evidence="2">Uncharacterized protein</fullName>
    </submittedName>
</protein>
<accession>A0A1M5JZM2</accession>
<reference evidence="2 3" key="1">
    <citation type="submission" date="2016-11" db="EMBL/GenBank/DDBJ databases">
        <authorList>
            <person name="Jaros S."/>
            <person name="Januszkiewicz K."/>
            <person name="Wedrychowicz H."/>
        </authorList>
    </citation>
    <scope>NUCLEOTIDE SEQUENCE [LARGE SCALE GENOMIC DNA]</scope>
    <source>
        <strain evidence="2 3">GAS242</strain>
    </source>
</reference>
<proteinExistence type="predicted"/>
<feature type="region of interest" description="Disordered" evidence="1">
    <location>
        <begin position="167"/>
        <end position="189"/>
    </location>
</feature>
<feature type="compositionally biased region" description="Basic and acidic residues" evidence="1">
    <location>
        <begin position="174"/>
        <end position="189"/>
    </location>
</feature>
<dbReference type="Pfam" id="PF20115">
    <property type="entry name" value="DUF6505"/>
    <property type="match status" value="1"/>
</dbReference>
<dbReference type="Proteomes" id="UP000190675">
    <property type="component" value="Chromosome I"/>
</dbReference>
<dbReference type="InterPro" id="IPR045442">
    <property type="entry name" value="DUF6505"/>
</dbReference>
<dbReference type="EMBL" id="LT670818">
    <property type="protein sequence ID" value="SHG45835.1"/>
    <property type="molecule type" value="Genomic_DNA"/>
</dbReference>
<dbReference type="OrthoDB" id="7355897at2"/>
<sequence length="189" mass="20985">MPEVGRRLLRMIRLDASDSFIFEKAAEPGEWAVSGAFAFAHCDQADLPGKARAAFRAGFLGLESFGRSTLAQIVETHEKDRQAVVELLARQLVRRFGAPKFDVARLAAEEEIGFVTSLCDHPPGVLVAVTRRHEGGVIREEFRTLRPRGGAPHARAFDFLEVVGDDDVPDDDVPAEHLDLDRLEKEARR</sequence>
<dbReference type="AlphaFoldDB" id="A0A1M5JZM2"/>
<organism evidence="2 3">
    <name type="scientific">Bradyrhizobium erythrophlei</name>
    <dbReference type="NCBI Taxonomy" id="1437360"/>
    <lineage>
        <taxon>Bacteria</taxon>
        <taxon>Pseudomonadati</taxon>
        <taxon>Pseudomonadota</taxon>
        <taxon>Alphaproteobacteria</taxon>
        <taxon>Hyphomicrobiales</taxon>
        <taxon>Nitrobacteraceae</taxon>
        <taxon>Bradyrhizobium</taxon>
    </lineage>
</organism>
<evidence type="ECO:0000256" key="1">
    <source>
        <dbReference type="SAM" id="MobiDB-lite"/>
    </source>
</evidence>